<proteinExistence type="predicted"/>
<dbReference type="Gene3D" id="1.10.10.580">
    <property type="entry name" value="Structural maintenance of chromosome 1. Chain E"/>
    <property type="match status" value="1"/>
</dbReference>
<dbReference type="Gene3D" id="6.10.250.2410">
    <property type="match status" value="1"/>
</dbReference>
<protein>
    <recommendedName>
        <fullName evidence="1">Segregation and condensation protein A</fullName>
    </recommendedName>
</protein>
<dbReference type="EMBL" id="MHCD01000047">
    <property type="protein sequence ID" value="OGY12829.1"/>
    <property type="molecule type" value="Genomic_DNA"/>
</dbReference>
<dbReference type="PANTHER" id="PTHR33969">
    <property type="entry name" value="SEGREGATION AND CONDENSATION PROTEIN A"/>
    <property type="match status" value="1"/>
</dbReference>
<dbReference type="AlphaFoldDB" id="A0A1G1VBR3"/>
<dbReference type="InterPro" id="IPR003768">
    <property type="entry name" value="ScpA"/>
</dbReference>
<organism evidence="2 3">
    <name type="scientific">Candidatus Blackburnbacteria bacterium RIFCSPLOWO2_01_FULL_41_27</name>
    <dbReference type="NCBI Taxonomy" id="1797520"/>
    <lineage>
        <taxon>Bacteria</taxon>
        <taxon>Candidatus Blackburniibacteriota</taxon>
    </lineage>
</organism>
<evidence type="ECO:0000313" key="2">
    <source>
        <dbReference type="EMBL" id="OGY12829.1"/>
    </source>
</evidence>
<dbReference type="InterPro" id="IPR023093">
    <property type="entry name" value="ScpA-like_C"/>
</dbReference>
<dbReference type="Pfam" id="PF02616">
    <property type="entry name" value="SMC_ScpA"/>
    <property type="match status" value="1"/>
</dbReference>
<sequence>MERYELKLDTFQGPLEKLLQLIESKELEITRLNLAEVTGDFLEYVRSLSAVDPVSSRTPGVSDGHFQRPTTNGVDPRVLADFIVVAARLILIKSHAILPHLELTEEEEEDIAELEERLKLYREFRAAEKSISHLWNKNVAYSREYLRELPPGFYLTEPVSPADLEKVIGKLYEELQAFIPKTEEGKMKLVSLEEMIEELIMRVEQAIKTSFNEIAGGRERSEVIVLFLALLHLLKESRIEIVQEELFAEIHISRAGDR</sequence>
<name>A0A1G1VBR3_9BACT</name>
<gene>
    <name evidence="2" type="ORF">A3A58_00480</name>
</gene>
<reference evidence="2 3" key="1">
    <citation type="journal article" date="2016" name="Nat. Commun.">
        <title>Thousands of microbial genomes shed light on interconnected biogeochemical processes in an aquifer system.</title>
        <authorList>
            <person name="Anantharaman K."/>
            <person name="Brown C.T."/>
            <person name="Hug L.A."/>
            <person name="Sharon I."/>
            <person name="Castelle C.J."/>
            <person name="Probst A.J."/>
            <person name="Thomas B.C."/>
            <person name="Singh A."/>
            <person name="Wilkins M.J."/>
            <person name="Karaoz U."/>
            <person name="Brodie E.L."/>
            <person name="Williams K.H."/>
            <person name="Hubbard S.S."/>
            <person name="Banfield J.F."/>
        </authorList>
    </citation>
    <scope>NUCLEOTIDE SEQUENCE [LARGE SCALE GENOMIC DNA]</scope>
</reference>
<dbReference type="Proteomes" id="UP000177685">
    <property type="component" value="Unassembled WGS sequence"/>
</dbReference>
<accession>A0A1G1VBR3</accession>
<comment type="caution">
    <text evidence="2">The sequence shown here is derived from an EMBL/GenBank/DDBJ whole genome shotgun (WGS) entry which is preliminary data.</text>
</comment>
<evidence type="ECO:0000313" key="3">
    <source>
        <dbReference type="Proteomes" id="UP000177685"/>
    </source>
</evidence>
<dbReference type="PANTHER" id="PTHR33969:SF2">
    <property type="entry name" value="SEGREGATION AND CONDENSATION PROTEIN A"/>
    <property type="match status" value="1"/>
</dbReference>
<evidence type="ECO:0000256" key="1">
    <source>
        <dbReference type="ARBA" id="ARBA00044777"/>
    </source>
</evidence>